<keyword evidence="2" id="KW-0479">Metal-binding</keyword>
<comment type="caution">
    <text evidence="5">The sequence shown here is derived from an EMBL/GenBank/DDBJ whole genome shotgun (WGS) entry which is preliminary data.</text>
</comment>
<gene>
    <name evidence="5" type="ORF">SLNSH_17160</name>
</gene>
<dbReference type="GO" id="GO:0046951">
    <property type="term" value="P:ketone body biosynthetic process"/>
    <property type="evidence" value="ECO:0007669"/>
    <property type="project" value="TreeGrafter"/>
</dbReference>
<dbReference type="SUPFAM" id="SSF51569">
    <property type="entry name" value="Aldolase"/>
    <property type="match status" value="1"/>
</dbReference>
<dbReference type="PANTHER" id="PTHR42738">
    <property type="entry name" value="HYDROXYMETHYLGLUTARYL-COA LYASE"/>
    <property type="match status" value="1"/>
</dbReference>
<sequence>MTSVHNSGVEIVDVAARDGLQNVSTFVPTATKIELIRKVLAAGVKRLEIGSFVSPKHVPQMADMEDVVRGLGPLDGVRAMALVPNSKGAERALAAGVTDLIFVISMTDAHNLSNVRRPTAASIQDLSTLLAERDPDARLRVRVGIATAFHCPFEGDVGVASVMATMARIVAIRPGLELALSDTTGMALPPHVAALARAALSEFGERASFVFHGHDTAGFGVANVLAAFEAGITSFDGAVGGLGGCPFAPGATGNIATEDLVYLFERMGVSTGIDLERLLEAADLAASLPGAQGGGHVRGLPRARLLRGESACAA</sequence>
<feature type="domain" description="Pyruvate carboxyltransferase" evidence="4">
    <location>
        <begin position="9"/>
        <end position="279"/>
    </location>
</feature>
<protein>
    <submittedName>
        <fullName evidence="5">Hydroxymethylglutaryl-CoA lyase</fullName>
    </submittedName>
</protein>
<accession>A0A2T1HQ97</accession>
<dbReference type="PANTHER" id="PTHR42738:SF7">
    <property type="entry name" value="HYDROXYMETHYLGLUTARYL-COA LYASE"/>
    <property type="match status" value="1"/>
</dbReference>
<evidence type="ECO:0000313" key="5">
    <source>
        <dbReference type="EMBL" id="PSC03838.1"/>
    </source>
</evidence>
<dbReference type="Pfam" id="PF00682">
    <property type="entry name" value="HMGL-like"/>
    <property type="match status" value="1"/>
</dbReference>
<dbReference type="GO" id="GO:0046872">
    <property type="term" value="F:metal ion binding"/>
    <property type="evidence" value="ECO:0007669"/>
    <property type="project" value="UniProtKB-KW"/>
</dbReference>
<keyword evidence="6" id="KW-1185">Reference proteome</keyword>
<dbReference type="Gene3D" id="3.20.20.70">
    <property type="entry name" value="Aldolase class I"/>
    <property type="match status" value="1"/>
</dbReference>
<dbReference type="GO" id="GO:0006552">
    <property type="term" value="P:L-leucine catabolic process"/>
    <property type="evidence" value="ECO:0007669"/>
    <property type="project" value="TreeGrafter"/>
</dbReference>
<evidence type="ECO:0000256" key="1">
    <source>
        <dbReference type="ARBA" id="ARBA00009405"/>
    </source>
</evidence>
<evidence type="ECO:0000256" key="3">
    <source>
        <dbReference type="ARBA" id="ARBA00023239"/>
    </source>
</evidence>
<name>A0A2T1HQ97_9HYPH</name>
<dbReference type="RefSeq" id="WP_106338240.1">
    <property type="nucleotide sequence ID" value="NZ_PVZS01000020.1"/>
</dbReference>
<evidence type="ECO:0000256" key="2">
    <source>
        <dbReference type="ARBA" id="ARBA00022723"/>
    </source>
</evidence>
<dbReference type="AlphaFoldDB" id="A0A2T1HQ97"/>
<dbReference type="NCBIfam" id="NF004283">
    <property type="entry name" value="PRK05692.1"/>
    <property type="match status" value="1"/>
</dbReference>
<reference evidence="6" key="1">
    <citation type="submission" date="2018-03" db="EMBL/GenBank/DDBJ databases">
        <authorList>
            <person name="Sun L."/>
            <person name="Liu H."/>
            <person name="Chen W."/>
            <person name="Huang K."/>
            <person name="Liu W."/>
            <person name="Gao X."/>
        </authorList>
    </citation>
    <scope>NUCLEOTIDE SEQUENCE [LARGE SCALE GENOMIC DNA]</scope>
    <source>
        <strain evidence="6">SH9</strain>
    </source>
</reference>
<dbReference type="CDD" id="cd07938">
    <property type="entry name" value="DRE_TIM_HMGL"/>
    <property type="match status" value="1"/>
</dbReference>
<keyword evidence="3 5" id="KW-0456">Lyase</keyword>
<dbReference type="EMBL" id="PVZS01000020">
    <property type="protein sequence ID" value="PSC03838.1"/>
    <property type="molecule type" value="Genomic_DNA"/>
</dbReference>
<evidence type="ECO:0000259" key="4">
    <source>
        <dbReference type="PROSITE" id="PS50991"/>
    </source>
</evidence>
<dbReference type="PROSITE" id="PS50991">
    <property type="entry name" value="PYR_CT"/>
    <property type="match status" value="1"/>
</dbReference>
<dbReference type="Proteomes" id="UP000239772">
    <property type="component" value="Unassembled WGS sequence"/>
</dbReference>
<evidence type="ECO:0000313" key="6">
    <source>
        <dbReference type="Proteomes" id="UP000239772"/>
    </source>
</evidence>
<dbReference type="OrthoDB" id="9784013at2"/>
<comment type="similarity">
    <text evidence="1">Belongs to the HMG-CoA lyase family.</text>
</comment>
<dbReference type="InterPro" id="IPR043594">
    <property type="entry name" value="HMGL"/>
</dbReference>
<organism evidence="5 6">
    <name type="scientific">Alsobacter soli</name>
    <dbReference type="NCBI Taxonomy" id="2109933"/>
    <lineage>
        <taxon>Bacteria</taxon>
        <taxon>Pseudomonadati</taxon>
        <taxon>Pseudomonadota</taxon>
        <taxon>Alphaproteobacteria</taxon>
        <taxon>Hyphomicrobiales</taxon>
        <taxon>Alsobacteraceae</taxon>
        <taxon>Alsobacter</taxon>
    </lineage>
</organism>
<dbReference type="GO" id="GO:0004419">
    <property type="term" value="F:hydroxymethylglutaryl-CoA lyase activity"/>
    <property type="evidence" value="ECO:0007669"/>
    <property type="project" value="TreeGrafter"/>
</dbReference>
<proteinExistence type="inferred from homology"/>
<dbReference type="InterPro" id="IPR000891">
    <property type="entry name" value="PYR_CT"/>
</dbReference>
<dbReference type="InterPro" id="IPR013785">
    <property type="entry name" value="Aldolase_TIM"/>
</dbReference>